<dbReference type="PANTHER" id="PTHR42855">
    <property type="entry name" value="ABC TRANSPORTER ATP-BINDING SUBUNIT"/>
    <property type="match status" value="1"/>
</dbReference>
<dbReference type="InterPro" id="IPR027417">
    <property type="entry name" value="P-loop_NTPase"/>
</dbReference>
<protein>
    <recommendedName>
        <fullName evidence="11">ATP-binding protein Uup</fullName>
        <ecNumber evidence="11">3.6.1.-</ecNumber>
    </recommendedName>
</protein>
<evidence type="ECO:0000256" key="3">
    <source>
        <dbReference type="ARBA" id="ARBA00022741"/>
    </source>
</evidence>
<dbReference type="HOGENOM" id="CLU_000604_36_0_5"/>
<dbReference type="Gene3D" id="1.10.287.380">
    <property type="entry name" value="Valyl-tRNA synthetase, C-terminal domain"/>
    <property type="match status" value="1"/>
</dbReference>
<feature type="binding site" evidence="11">
    <location>
        <begin position="323"/>
        <end position="330"/>
    </location>
    <ligand>
        <name>ATP</name>
        <dbReference type="ChEBI" id="CHEBI:30616"/>
        <label>2</label>
    </ligand>
</feature>
<dbReference type="InterPro" id="IPR043686">
    <property type="entry name" value="Uup"/>
</dbReference>
<dbReference type="GO" id="GO:0005737">
    <property type="term" value="C:cytoplasm"/>
    <property type="evidence" value="ECO:0007669"/>
    <property type="project" value="UniProtKB-SubCell"/>
</dbReference>
<evidence type="ECO:0000256" key="4">
    <source>
        <dbReference type="ARBA" id="ARBA00022763"/>
    </source>
</evidence>
<dbReference type="PATRIC" id="fig|394.7.peg.6099"/>
<dbReference type="GO" id="GO:0005524">
    <property type="term" value="F:ATP binding"/>
    <property type="evidence" value="ECO:0007669"/>
    <property type="project" value="UniProtKB-UniRule"/>
</dbReference>
<evidence type="ECO:0000256" key="12">
    <source>
        <dbReference type="SAM" id="MobiDB-lite"/>
    </source>
</evidence>
<dbReference type="PROSITE" id="PS00211">
    <property type="entry name" value="ABC_TRANSPORTER_1"/>
    <property type="match status" value="2"/>
</dbReference>
<dbReference type="PANTHER" id="PTHR42855:SF1">
    <property type="entry name" value="ABC TRANSPORTER DOMAIN-CONTAINING PROTEIN"/>
    <property type="match status" value="1"/>
</dbReference>
<dbReference type="SUPFAM" id="SSF52540">
    <property type="entry name" value="P-loop containing nucleoside triphosphate hydrolases"/>
    <property type="match status" value="2"/>
</dbReference>
<dbReference type="CDD" id="cd03221">
    <property type="entry name" value="ABCF_EF-3"/>
    <property type="match status" value="2"/>
</dbReference>
<dbReference type="InterPro" id="IPR037118">
    <property type="entry name" value="Val-tRNA_synth_C_sf"/>
</dbReference>
<dbReference type="GO" id="GO:0043022">
    <property type="term" value="F:ribosome binding"/>
    <property type="evidence" value="ECO:0007669"/>
    <property type="project" value="UniProtKB-UniRule"/>
</dbReference>
<gene>
    <name evidence="11" type="primary">uup</name>
    <name evidence="14" type="ordered locus">NGR_c32570</name>
</gene>
<comment type="catalytic activity">
    <reaction evidence="9 11">
        <text>ATP + H2O = ADP + phosphate + H(+)</text>
        <dbReference type="Rhea" id="RHEA:13065"/>
        <dbReference type="ChEBI" id="CHEBI:15377"/>
        <dbReference type="ChEBI" id="CHEBI:15378"/>
        <dbReference type="ChEBI" id="CHEBI:30616"/>
        <dbReference type="ChEBI" id="CHEBI:43474"/>
        <dbReference type="ChEBI" id="CHEBI:456216"/>
    </reaction>
</comment>
<evidence type="ECO:0000256" key="1">
    <source>
        <dbReference type="ARBA" id="ARBA00022490"/>
    </source>
</evidence>
<dbReference type="Pfam" id="PF16326">
    <property type="entry name" value="ABC_tran_CTD"/>
    <property type="match status" value="1"/>
</dbReference>
<dbReference type="STRING" id="394.NGR_c32570"/>
<evidence type="ECO:0000313" key="14">
    <source>
        <dbReference type="EMBL" id="ACP26989.1"/>
    </source>
</evidence>
<keyword evidence="5 11" id="KW-0378">Hydrolase</keyword>
<organism evidence="14 15">
    <name type="scientific">Sinorhizobium fredii (strain NBRC 101917 / NGR234)</name>
    <dbReference type="NCBI Taxonomy" id="394"/>
    <lineage>
        <taxon>Bacteria</taxon>
        <taxon>Pseudomonadati</taxon>
        <taxon>Pseudomonadota</taxon>
        <taxon>Alphaproteobacteria</taxon>
        <taxon>Hyphomicrobiales</taxon>
        <taxon>Rhizobiaceae</taxon>
        <taxon>Sinorhizobium/Ensifer group</taxon>
        <taxon>Sinorhizobium</taxon>
    </lineage>
</organism>
<accession>C3MAJ6</accession>
<evidence type="ECO:0000256" key="2">
    <source>
        <dbReference type="ARBA" id="ARBA00022737"/>
    </source>
</evidence>
<dbReference type="SMART" id="SM00382">
    <property type="entry name" value="AAA"/>
    <property type="match status" value="2"/>
</dbReference>
<evidence type="ECO:0000256" key="10">
    <source>
        <dbReference type="ARBA" id="ARBA00061478"/>
    </source>
</evidence>
<dbReference type="InterPro" id="IPR051309">
    <property type="entry name" value="ABCF_ATPase"/>
</dbReference>
<feature type="coiled-coil region" evidence="11">
    <location>
        <begin position="549"/>
        <end position="610"/>
    </location>
</feature>
<evidence type="ECO:0000256" key="7">
    <source>
        <dbReference type="ARBA" id="ARBA00023125"/>
    </source>
</evidence>
<feature type="domain" description="ABC transporter" evidence="13">
    <location>
        <begin position="14"/>
        <end position="224"/>
    </location>
</feature>
<comment type="function">
    <text evidence="11">Probably plays a role in ribosome assembly or function. May be involved in resolution of branched DNA intermediates that result from template switching in postreplication gaps. Binds DNA and has ATPase activity.</text>
</comment>
<dbReference type="eggNOG" id="COG0488">
    <property type="taxonomic scope" value="Bacteria"/>
</dbReference>
<keyword evidence="1 11" id="KW-0963">Cytoplasm</keyword>
<dbReference type="EMBL" id="CP001389">
    <property type="protein sequence ID" value="ACP26989.1"/>
    <property type="molecule type" value="Genomic_DNA"/>
</dbReference>
<evidence type="ECO:0000259" key="13">
    <source>
        <dbReference type="PROSITE" id="PS50893"/>
    </source>
</evidence>
<comment type="similarity">
    <text evidence="10 11">Belongs to the ABC transporter superfamily. ABCF family. Uup subfamily.</text>
</comment>
<feature type="compositionally biased region" description="Basic and acidic residues" evidence="12">
    <location>
        <begin position="509"/>
        <end position="524"/>
    </location>
</feature>
<dbReference type="KEGG" id="rhi:NGR_c32570"/>
<dbReference type="HAMAP" id="MF_00848">
    <property type="entry name" value="Uup"/>
    <property type="match status" value="1"/>
</dbReference>
<keyword evidence="8 11" id="KW-0234">DNA repair</keyword>
<dbReference type="InterPro" id="IPR032524">
    <property type="entry name" value="ABC_tran_C"/>
</dbReference>
<evidence type="ECO:0000256" key="8">
    <source>
        <dbReference type="ARBA" id="ARBA00023204"/>
    </source>
</evidence>
<sequence length="616" mass="68622">MIFPEPDALAPPILKLDDIFLTFGGTPLLAGANLQVEPGDRICLVGRNGSGKSTLMKIAAGLAEPQSGEIFRHPSVTIRYLHQAPDFDGYDTVQAYADAGLGPGDDHYRVTYLLQHLGLTGEEDPKRLSGGEARRAALARVLAPEPDILLLDEPTNHLDLPTIEWLEDELTRSRSALVLISHDRRFLEQVSTATVWLDRGQSRRLDRGFAHFEAWRDEVLEAEELEQHKLGKAIEREEHWLRYGVTARRKRNMRRLGELQDMRARYRGHKGPQGTIQATVADARESGKLVIEAEKITNAYGDRTIVAPFSIRVHRGDRIGLVGPNGAGKTTLLKLLTGQLAPDSGTVKLGTNLEIATLDQKREDLNLDETLALYLTDGRGETLLVNGEQRHVTGYMKEFLFQPEQARTPISELSGGERARLILARILARPTNLLILDEPTNDLDIETLDLLQEIVAGFAGTVILVSHDRDFLDRTVTSTIAPANPEAPDGRWIEYAGGYSDMMAQRRGAIEERRKAEKSERAKTSDAPGEAAEPQKAKGKLSYKQKFALETLPKEIAKAEAEIAKREEKMHDPALFSRDPNGFAKLAAELEKLKEGLARMEEEWLELEMLREELEG</sequence>
<dbReference type="FunFam" id="3.40.50.300:FF:000309">
    <property type="entry name" value="ABC transporter ATP-binding protein"/>
    <property type="match status" value="1"/>
</dbReference>
<keyword evidence="7 11" id="KW-0238">DNA-binding</keyword>
<dbReference type="Gene3D" id="3.40.50.300">
    <property type="entry name" value="P-loop containing nucleotide triphosphate hydrolases"/>
    <property type="match status" value="2"/>
</dbReference>
<dbReference type="OrthoDB" id="9808609at2"/>
<keyword evidence="11" id="KW-0175">Coiled coil</keyword>
<dbReference type="GO" id="GO:0003677">
    <property type="term" value="F:DNA binding"/>
    <property type="evidence" value="ECO:0007669"/>
    <property type="project" value="UniProtKB-UniRule"/>
</dbReference>
<dbReference type="Pfam" id="PF00005">
    <property type="entry name" value="ABC_tran"/>
    <property type="match status" value="2"/>
</dbReference>
<dbReference type="GO" id="GO:0016887">
    <property type="term" value="F:ATP hydrolysis activity"/>
    <property type="evidence" value="ECO:0007669"/>
    <property type="project" value="UniProtKB-UniRule"/>
</dbReference>
<evidence type="ECO:0000256" key="5">
    <source>
        <dbReference type="ARBA" id="ARBA00022801"/>
    </source>
</evidence>
<dbReference type="GO" id="GO:0006281">
    <property type="term" value="P:DNA repair"/>
    <property type="evidence" value="ECO:0007669"/>
    <property type="project" value="UniProtKB-KW"/>
</dbReference>
<keyword evidence="2 11" id="KW-0677">Repeat</keyword>
<keyword evidence="3 11" id="KW-0547">Nucleotide-binding</keyword>
<reference evidence="14 15" key="1">
    <citation type="journal article" date="2009" name="Appl. Environ. Microbiol.">
        <title>Rhizobium sp. strain NGR234 possesses a remarkable number of secretion systems.</title>
        <authorList>
            <person name="Schmeisser C."/>
            <person name="Liesegang H."/>
            <person name="Krysciak D."/>
            <person name="Bakkou N."/>
            <person name="Le Quere A."/>
            <person name="Wollherr A."/>
            <person name="Heinemeyer I."/>
            <person name="Morgenstern B."/>
            <person name="Pommerening-Roeser A."/>
            <person name="Flores M."/>
            <person name="Palacios R."/>
            <person name="Brenner S."/>
            <person name="Gottschalk G."/>
            <person name="Schmitz R.A."/>
            <person name="Broughton W.J."/>
            <person name="Perret X."/>
            <person name="Strittmatter A.W."/>
            <person name="Streit W.R."/>
        </authorList>
    </citation>
    <scope>NUCLEOTIDE SEQUENCE [LARGE SCALE GENOMIC DNA]</scope>
    <source>
        <strain evidence="15">NBRC 101917 / NGR234</strain>
    </source>
</reference>
<dbReference type="InterPro" id="IPR017871">
    <property type="entry name" value="ABC_transporter-like_CS"/>
</dbReference>
<dbReference type="InterPro" id="IPR003593">
    <property type="entry name" value="AAA+_ATPase"/>
</dbReference>
<dbReference type="EC" id="3.6.1.-" evidence="11"/>
<dbReference type="InterPro" id="IPR003439">
    <property type="entry name" value="ABC_transporter-like_ATP-bd"/>
</dbReference>
<dbReference type="AlphaFoldDB" id="C3MAJ6"/>
<feature type="binding site" evidence="11">
    <location>
        <begin position="46"/>
        <end position="53"/>
    </location>
    <ligand>
        <name>ATP</name>
        <dbReference type="ChEBI" id="CHEBI:30616"/>
        <label>1</label>
    </ligand>
</feature>
<keyword evidence="4 11" id="KW-0227">DNA damage</keyword>
<keyword evidence="6 11" id="KW-0067">ATP-binding</keyword>
<keyword evidence="15" id="KW-1185">Reference proteome</keyword>
<evidence type="ECO:0000256" key="11">
    <source>
        <dbReference type="HAMAP-Rule" id="MF_00848"/>
    </source>
</evidence>
<proteinExistence type="inferred from homology"/>
<feature type="domain" description="ABC transporter" evidence="13">
    <location>
        <begin position="291"/>
        <end position="532"/>
    </location>
</feature>
<evidence type="ECO:0000313" key="15">
    <source>
        <dbReference type="Proteomes" id="UP000001054"/>
    </source>
</evidence>
<evidence type="ECO:0000256" key="6">
    <source>
        <dbReference type="ARBA" id="ARBA00022840"/>
    </source>
</evidence>
<name>C3MAJ6_SINFN</name>
<comment type="subcellular location">
    <subcellularLocation>
        <location evidence="11">Cytoplasm</location>
    </subcellularLocation>
    <text evidence="11">Associates with ribosomes.</text>
</comment>
<evidence type="ECO:0000256" key="9">
    <source>
        <dbReference type="ARBA" id="ARBA00049360"/>
    </source>
</evidence>
<dbReference type="Proteomes" id="UP000001054">
    <property type="component" value="Chromosome"/>
</dbReference>
<feature type="region of interest" description="Disordered" evidence="12">
    <location>
        <begin position="509"/>
        <end position="538"/>
    </location>
</feature>
<dbReference type="PROSITE" id="PS50893">
    <property type="entry name" value="ABC_TRANSPORTER_2"/>
    <property type="match status" value="2"/>
</dbReference>